<dbReference type="AlphaFoldDB" id="A0A1H3M225"/>
<evidence type="ECO:0000313" key="2">
    <source>
        <dbReference type="EMBL" id="SDY70760.1"/>
    </source>
</evidence>
<dbReference type="Proteomes" id="UP000199286">
    <property type="component" value="Unassembled WGS sequence"/>
</dbReference>
<reference evidence="2 3" key="1">
    <citation type="submission" date="2016-10" db="EMBL/GenBank/DDBJ databases">
        <authorList>
            <person name="de Groot N.N."/>
        </authorList>
    </citation>
    <scope>NUCLEOTIDE SEQUENCE [LARGE SCALE GENOMIC DNA]</scope>
    <source>
        <strain evidence="2 3">DSM 26880</strain>
    </source>
</reference>
<keyword evidence="3" id="KW-1185">Reference proteome</keyword>
<dbReference type="GO" id="GO:0006355">
    <property type="term" value="P:regulation of DNA-templated transcription"/>
    <property type="evidence" value="ECO:0007669"/>
    <property type="project" value="InterPro"/>
</dbReference>
<dbReference type="RefSeq" id="WP_089884752.1">
    <property type="nucleotide sequence ID" value="NZ_FNPF01000015.1"/>
</dbReference>
<dbReference type="OrthoDB" id="2389872at2"/>
<organism evidence="2 3">
    <name type="scientific">Citreimonas salinaria</name>
    <dbReference type="NCBI Taxonomy" id="321339"/>
    <lineage>
        <taxon>Bacteria</taxon>
        <taxon>Pseudomonadati</taxon>
        <taxon>Pseudomonadota</taxon>
        <taxon>Alphaproteobacteria</taxon>
        <taxon>Rhodobacterales</taxon>
        <taxon>Roseobacteraceae</taxon>
        <taxon>Citreimonas</taxon>
    </lineage>
</organism>
<evidence type="ECO:0000313" key="3">
    <source>
        <dbReference type="Proteomes" id="UP000199286"/>
    </source>
</evidence>
<dbReference type="InterPro" id="IPR013321">
    <property type="entry name" value="Arc_rbn_hlx_hlx"/>
</dbReference>
<dbReference type="STRING" id="321339.SAMN05444340_11569"/>
<gene>
    <name evidence="2" type="ORF">SAMN05444340_11569</name>
</gene>
<dbReference type="EMBL" id="FNPF01000015">
    <property type="protein sequence ID" value="SDY70760.1"/>
    <property type="molecule type" value="Genomic_DNA"/>
</dbReference>
<sequence>MANMTVRNLPDEVHDRLRAQAKSNKRSLEAEVRSILMQSAIASSDGGFGHRIRERYGRYLGDDLSVERDQTMSQPGLFD</sequence>
<dbReference type="Pfam" id="PF22513">
    <property type="entry name" value="FitA-like_RHH"/>
    <property type="match status" value="1"/>
</dbReference>
<name>A0A1H3M225_9RHOB</name>
<dbReference type="SUPFAM" id="SSF47598">
    <property type="entry name" value="Ribbon-helix-helix"/>
    <property type="match status" value="1"/>
</dbReference>
<protein>
    <submittedName>
        <fullName evidence="2">Plasmid stability protein</fullName>
    </submittedName>
</protein>
<proteinExistence type="predicted"/>
<evidence type="ECO:0000259" key="1">
    <source>
        <dbReference type="Pfam" id="PF22513"/>
    </source>
</evidence>
<dbReference type="InterPro" id="IPR010985">
    <property type="entry name" value="Ribbon_hlx_hlx"/>
</dbReference>
<feature type="domain" description="Antitoxin FitA-like ribbon-helix-helix" evidence="1">
    <location>
        <begin position="2"/>
        <end position="39"/>
    </location>
</feature>
<dbReference type="InterPro" id="IPR053853">
    <property type="entry name" value="FitA-like_RHH"/>
</dbReference>
<accession>A0A1H3M225</accession>
<dbReference type="Gene3D" id="1.10.1220.10">
    <property type="entry name" value="Met repressor-like"/>
    <property type="match status" value="1"/>
</dbReference>